<feature type="region of interest" description="Disordered" evidence="6">
    <location>
        <begin position="63"/>
        <end position="119"/>
    </location>
</feature>
<dbReference type="CDD" id="cd12148">
    <property type="entry name" value="fungal_TF_MHR"/>
    <property type="match status" value="1"/>
</dbReference>
<dbReference type="SMART" id="SM00906">
    <property type="entry name" value="Fungal_trans"/>
    <property type="match status" value="1"/>
</dbReference>
<dbReference type="GO" id="GO:0006351">
    <property type="term" value="P:DNA-templated transcription"/>
    <property type="evidence" value="ECO:0007669"/>
    <property type="project" value="InterPro"/>
</dbReference>
<dbReference type="GO" id="GO:0005634">
    <property type="term" value="C:nucleus"/>
    <property type="evidence" value="ECO:0007669"/>
    <property type="project" value="UniProtKB-SubCell"/>
</dbReference>
<dbReference type="CDD" id="cd00067">
    <property type="entry name" value="GAL4"/>
    <property type="match status" value="1"/>
</dbReference>
<dbReference type="AlphaFoldDB" id="A0AAD4CF19"/>
<protein>
    <recommendedName>
        <fullName evidence="7">Xylanolytic transcriptional activator regulatory domain-containing protein</fullName>
    </recommendedName>
</protein>
<evidence type="ECO:0000313" key="9">
    <source>
        <dbReference type="Proteomes" id="UP001194746"/>
    </source>
</evidence>
<dbReference type="InterPro" id="IPR050987">
    <property type="entry name" value="AtrR-like"/>
</dbReference>
<gene>
    <name evidence="8" type="ORF">FE257_013038</name>
</gene>
<reference evidence="8" key="1">
    <citation type="journal article" date="2019" name="Beilstein J. Org. Chem.">
        <title>Nanangenines: drimane sesquiterpenoids as the dominant metabolite cohort of a novel Australian fungus, Aspergillus nanangensis.</title>
        <authorList>
            <person name="Lacey H.J."/>
            <person name="Gilchrist C.L.M."/>
            <person name="Crombie A."/>
            <person name="Kalaitzis J.A."/>
            <person name="Vuong D."/>
            <person name="Rutledge P.J."/>
            <person name="Turner P."/>
            <person name="Pitt J.I."/>
            <person name="Lacey E."/>
            <person name="Chooi Y.H."/>
            <person name="Piggott A.M."/>
        </authorList>
    </citation>
    <scope>NUCLEOTIDE SEQUENCE</scope>
    <source>
        <strain evidence="8">MST-FP2251</strain>
    </source>
</reference>
<dbReference type="InterPro" id="IPR001138">
    <property type="entry name" value="Zn2Cys6_DnaBD"/>
</dbReference>
<keyword evidence="4" id="KW-0804">Transcription</keyword>
<name>A0AAD4CF19_ASPNN</name>
<evidence type="ECO:0000313" key="8">
    <source>
        <dbReference type="EMBL" id="KAF9885321.1"/>
    </source>
</evidence>
<keyword evidence="2" id="KW-0805">Transcription regulation</keyword>
<keyword evidence="5" id="KW-0539">Nucleus</keyword>
<evidence type="ECO:0000256" key="4">
    <source>
        <dbReference type="ARBA" id="ARBA00023163"/>
    </source>
</evidence>
<evidence type="ECO:0000256" key="2">
    <source>
        <dbReference type="ARBA" id="ARBA00023015"/>
    </source>
</evidence>
<evidence type="ECO:0000256" key="1">
    <source>
        <dbReference type="ARBA" id="ARBA00004123"/>
    </source>
</evidence>
<sequence>MAGAKILTTCDACRLRKVRCLSRRFCLIIVRDLRESNKEVEQHPADSTCINCYRRGDPCRFSRMKRRRTQNQSSGELPLADVDGVGTEGTATVPPRLASADPSPTALTTTPAHAPELTPTPRSVIEQTAAETLHDRLSSQWPKETTPELCIDRILKGGQGVSTRIQQSVVITSNDHVASSTVAFFSESKIRALSSILGHDRLHSVINGLDDALSTKLKGFAGSPVELPAAGSPSTKAEITDEDILHAEAYTESFFQYVNPMYPVLNRREFEKFVSRPDLNDVLVKNVAWKALYYGILALGSMYHNGGSFLPGEGLSWKFFQASLNLMPELLLIRRTIETAQALIVMAIFAQMHASLPVDEIPVNEAARIMISLGFGKRLKGGSGFQNRAKAFWVVYCMEKDFAFNVGRSSLINDCDIVCPLPTPIDDLLGELDWIRAWAAFSRLTSKAYDRLFSVSAALSPSHIYLKHATSILVELEDWKDTLPERFRPGSAIKLHLFNNPVSLTLAVKIRLWYHNLQIAIARLVLHISNGQPIAQQSESKWMLMCAARSIVELTHFMTIEPFTPCWVVLHMPMVAAFILFDLVIHNPSHRETPPNLTYLDVASGFFARMQMTQGADRDISSLMVHLNRMAREHVQPPFQEGSHQHFHRHVEPICRNNNTLNGCQRPNHPDPLVHELQDEQQSDLNPSAYPFNLGGSTDFQIESAVPDPYSGSVESLVFPIDSGFMFNVGAHNSFGLDGSDLRFLGFPDLVE</sequence>
<evidence type="ECO:0000256" key="3">
    <source>
        <dbReference type="ARBA" id="ARBA00023125"/>
    </source>
</evidence>
<evidence type="ECO:0000256" key="6">
    <source>
        <dbReference type="SAM" id="MobiDB-lite"/>
    </source>
</evidence>
<dbReference type="EMBL" id="VCAU01000098">
    <property type="protein sequence ID" value="KAF9885321.1"/>
    <property type="molecule type" value="Genomic_DNA"/>
</dbReference>
<dbReference type="GO" id="GO:0000981">
    <property type="term" value="F:DNA-binding transcription factor activity, RNA polymerase II-specific"/>
    <property type="evidence" value="ECO:0007669"/>
    <property type="project" value="InterPro"/>
</dbReference>
<accession>A0AAD4CF19</accession>
<dbReference type="Proteomes" id="UP001194746">
    <property type="component" value="Unassembled WGS sequence"/>
</dbReference>
<proteinExistence type="predicted"/>
<evidence type="ECO:0000256" key="5">
    <source>
        <dbReference type="ARBA" id="ARBA00023242"/>
    </source>
</evidence>
<feature type="compositionally biased region" description="Low complexity" evidence="6">
    <location>
        <begin position="98"/>
        <end position="119"/>
    </location>
</feature>
<evidence type="ECO:0000259" key="7">
    <source>
        <dbReference type="SMART" id="SM00906"/>
    </source>
</evidence>
<comment type="caution">
    <text evidence="8">The sequence shown here is derived from an EMBL/GenBank/DDBJ whole genome shotgun (WGS) entry which is preliminary data.</text>
</comment>
<keyword evidence="3" id="KW-0238">DNA-binding</keyword>
<dbReference type="PANTHER" id="PTHR46910">
    <property type="entry name" value="TRANSCRIPTION FACTOR PDR1"/>
    <property type="match status" value="1"/>
</dbReference>
<dbReference type="InterPro" id="IPR007219">
    <property type="entry name" value="XnlR_reg_dom"/>
</dbReference>
<reference evidence="8" key="2">
    <citation type="submission" date="2020-02" db="EMBL/GenBank/DDBJ databases">
        <authorList>
            <person name="Gilchrist C.L.M."/>
            <person name="Chooi Y.-H."/>
        </authorList>
    </citation>
    <scope>NUCLEOTIDE SEQUENCE</scope>
    <source>
        <strain evidence="8">MST-FP2251</strain>
    </source>
</reference>
<dbReference type="PANTHER" id="PTHR46910:SF37">
    <property type="entry name" value="ZN(II)2CYS6 TRANSCRIPTION FACTOR (EUROFUNG)"/>
    <property type="match status" value="1"/>
</dbReference>
<feature type="domain" description="Xylanolytic transcriptional activator regulatory" evidence="7">
    <location>
        <begin position="364"/>
        <end position="428"/>
    </location>
</feature>
<keyword evidence="9" id="KW-1185">Reference proteome</keyword>
<dbReference type="GO" id="GO:0008270">
    <property type="term" value="F:zinc ion binding"/>
    <property type="evidence" value="ECO:0007669"/>
    <property type="project" value="InterPro"/>
</dbReference>
<organism evidence="8 9">
    <name type="scientific">Aspergillus nanangensis</name>
    <dbReference type="NCBI Taxonomy" id="2582783"/>
    <lineage>
        <taxon>Eukaryota</taxon>
        <taxon>Fungi</taxon>
        <taxon>Dikarya</taxon>
        <taxon>Ascomycota</taxon>
        <taxon>Pezizomycotina</taxon>
        <taxon>Eurotiomycetes</taxon>
        <taxon>Eurotiomycetidae</taxon>
        <taxon>Eurotiales</taxon>
        <taxon>Aspergillaceae</taxon>
        <taxon>Aspergillus</taxon>
        <taxon>Aspergillus subgen. Circumdati</taxon>
    </lineage>
</organism>
<dbReference type="Pfam" id="PF04082">
    <property type="entry name" value="Fungal_trans"/>
    <property type="match status" value="1"/>
</dbReference>
<dbReference type="GO" id="GO:0003677">
    <property type="term" value="F:DNA binding"/>
    <property type="evidence" value="ECO:0007669"/>
    <property type="project" value="UniProtKB-KW"/>
</dbReference>
<comment type="subcellular location">
    <subcellularLocation>
        <location evidence="1">Nucleus</location>
    </subcellularLocation>
</comment>